<accession>A0A7R9PZ63</accession>
<organism evidence="2">
    <name type="scientific">Medioppia subpectinata</name>
    <dbReference type="NCBI Taxonomy" id="1979941"/>
    <lineage>
        <taxon>Eukaryota</taxon>
        <taxon>Metazoa</taxon>
        <taxon>Ecdysozoa</taxon>
        <taxon>Arthropoda</taxon>
        <taxon>Chelicerata</taxon>
        <taxon>Arachnida</taxon>
        <taxon>Acari</taxon>
        <taxon>Acariformes</taxon>
        <taxon>Sarcoptiformes</taxon>
        <taxon>Oribatida</taxon>
        <taxon>Brachypylina</taxon>
        <taxon>Oppioidea</taxon>
        <taxon>Oppiidae</taxon>
        <taxon>Medioppia</taxon>
    </lineage>
</organism>
<dbReference type="Proteomes" id="UP000759131">
    <property type="component" value="Unassembled WGS sequence"/>
</dbReference>
<protein>
    <submittedName>
        <fullName evidence="2">Uncharacterized protein</fullName>
    </submittedName>
</protein>
<evidence type="ECO:0000313" key="2">
    <source>
        <dbReference type="EMBL" id="CAD7626326.1"/>
    </source>
</evidence>
<evidence type="ECO:0000313" key="3">
    <source>
        <dbReference type="Proteomes" id="UP000759131"/>
    </source>
</evidence>
<name>A0A7R9PZ63_9ACAR</name>
<proteinExistence type="predicted"/>
<keyword evidence="1" id="KW-0732">Signal</keyword>
<gene>
    <name evidence="2" type="ORF">OSB1V03_LOCUS6759</name>
</gene>
<feature type="signal peptide" evidence="1">
    <location>
        <begin position="1"/>
        <end position="19"/>
    </location>
</feature>
<dbReference type="AlphaFoldDB" id="A0A7R9PZ63"/>
<dbReference type="EMBL" id="CAJPIZ010003752">
    <property type="protein sequence ID" value="CAG2106756.1"/>
    <property type="molecule type" value="Genomic_DNA"/>
</dbReference>
<sequence>MKSALIISTFLAAASLALAIPYDWDPFMLDVTTTVAGVQKQREAVIKDIDEHPLLRQKHLEQVDQMIDDIIRTDSGKNVGHIVSTDVLQHLYITAIQSLSTLYGALQICVHKNL</sequence>
<keyword evidence="3" id="KW-1185">Reference proteome</keyword>
<dbReference type="EMBL" id="OC858327">
    <property type="protein sequence ID" value="CAD7626326.1"/>
    <property type="molecule type" value="Genomic_DNA"/>
</dbReference>
<reference evidence="2" key="1">
    <citation type="submission" date="2020-11" db="EMBL/GenBank/DDBJ databases">
        <authorList>
            <person name="Tran Van P."/>
        </authorList>
    </citation>
    <scope>NUCLEOTIDE SEQUENCE</scope>
</reference>
<feature type="chain" id="PRO_5036211677" evidence="1">
    <location>
        <begin position="20"/>
        <end position="114"/>
    </location>
</feature>
<evidence type="ECO:0000256" key="1">
    <source>
        <dbReference type="SAM" id="SignalP"/>
    </source>
</evidence>